<feature type="transmembrane region" description="Helical" evidence="2">
    <location>
        <begin position="80"/>
        <end position="105"/>
    </location>
</feature>
<evidence type="ECO:0000313" key="3">
    <source>
        <dbReference type="EMBL" id="EEP28897.1"/>
    </source>
</evidence>
<feature type="transmembrane region" description="Helical" evidence="2">
    <location>
        <begin position="35"/>
        <end position="60"/>
    </location>
</feature>
<sequence>MTKEERTEKWFKEVPEAKKLSPEERRKICSCVARGTVVIFIVLLAVEFVAVYLWTGGIIFDRMAEAANQLAVNSHGTRQYKILALFGVILYLPFFVIPLTMGLVYRKRRLKTLAKRACSVGETSSESDISQAGASYHDAKGDEMKGNEAPETIEENSGNEWLNQWERIRRRFDCKTDLESYFKKKRIGEADMGVLDLGMVRFETGRIIACDPCIDLDEAKPYLQTIPSGIYPVRIAVCNSDGSGIRYACAKVEVSGKKPARYELAMTGDEKLTSENDGGQEEGFFGFGVDCGLACIADLATQRAFNCYWKERWDRDHSIDPFNDLFCDLLEESYRQYPKYQSKTGDWFHWKVPGTDCDLPVFASGWGDGVYPAYFGYDAAGKVTGVYIHFIDVEEDFADAKTEDSPEENHEGWTLEVDGEEQTAVTMTKIKEQLGAIRGGDADFMILKPSTPISVEDSDRMCHFVQICSDNGSEEYHFEVGTGSKGKNDGTLIYGKDHLKQEEVERLIQSLLDSNIVPELREWEIVLDLRSNVNI</sequence>
<protein>
    <recommendedName>
        <fullName evidence="5">DUF4241 domain-containing protein</fullName>
    </recommendedName>
</protein>
<keyword evidence="4" id="KW-1185">Reference proteome</keyword>
<gene>
    <name evidence="3" type="ORF">GCWU000342_00246</name>
</gene>
<dbReference type="eggNOG" id="ENOG502Z7NH">
    <property type="taxonomic scope" value="Bacteria"/>
</dbReference>
<comment type="caution">
    <text evidence="3">The sequence shown here is derived from an EMBL/GenBank/DDBJ whole genome shotgun (WGS) entry which is preliminary data.</text>
</comment>
<accession>C4G8F0</accession>
<keyword evidence="2" id="KW-1133">Transmembrane helix</keyword>
<evidence type="ECO:0000256" key="1">
    <source>
        <dbReference type="SAM" id="MobiDB-lite"/>
    </source>
</evidence>
<keyword evidence="2" id="KW-0812">Transmembrane</keyword>
<dbReference type="EMBL" id="ACIP02000001">
    <property type="protein sequence ID" value="EEP28897.1"/>
    <property type="molecule type" value="Genomic_DNA"/>
</dbReference>
<reference evidence="3" key="1">
    <citation type="submission" date="2009-04" db="EMBL/GenBank/DDBJ databases">
        <authorList>
            <person name="Weinstock G."/>
            <person name="Sodergren E."/>
            <person name="Clifton S."/>
            <person name="Fulton L."/>
            <person name="Fulton B."/>
            <person name="Courtney L."/>
            <person name="Fronick C."/>
            <person name="Harrison M."/>
            <person name="Strong C."/>
            <person name="Farmer C."/>
            <person name="Delahaunty K."/>
            <person name="Markovic C."/>
            <person name="Hall O."/>
            <person name="Minx P."/>
            <person name="Tomlinson C."/>
            <person name="Mitreva M."/>
            <person name="Nelson J."/>
            <person name="Hou S."/>
            <person name="Wollam A."/>
            <person name="Pepin K.H."/>
            <person name="Johnson M."/>
            <person name="Bhonagiri V."/>
            <person name="Nash W.E."/>
            <person name="Warren W."/>
            <person name="Chinwalla A."/>
            <person name="Mardis E.R."/>
            <person name="Wilson R.K."/>
        </authorList>
    </citation>
    <scope>NUCLEOTIDE SEQUENCE [LARGE SCALE GENOMIC DNA]</scope>
    <source>
        <strain evidence="3">DSM 14600</strain>
    </source>
</reference>
<evidence type="ECO:0000256" key="2">
    <source>
        <dbReference type="SAM" id="Phobius"/>
    </source>
</evidence>
<dbReference type="InterPro" id="IPR025335">
    <property type="entry name" value="DUF4241"/>
</dbReference>
<feature type="region of interest" description="Disordered" evidence="1">
    <location>
        <begin position="129"/>
        <end position="156"/>
    </location>
</feature>
<evidence type="ECO:0008006" key="5">
    <source>
        <dbReference type="Google" id="ProtNLM"/>
    </source>
</evidence>
<dbReference type="HOGENOM" id="CLU_023977_0_0_9"/>
<dbReference type="AlphaFoldDB" id="C4G8F0"/>
<evidence type="ECO:0000313" key="4">
    <source>
        <dbReference type="Proteomes" id="UP000003494"/>
    </source>
</evidence>
<organism evidence="3 4">
    <name type="scientific">Shuttleworthella satelles DSM 14600</name>
    <dbReference type="NCBI Taxonomy" id="626523"/>
    <lineage>
        <taxon>Bacteria</taxon>
        <taxon>Bacillati</taxon>
        <taxon>Bacillota</taxon>
        <taxon>Clostridia</taxon>
        <taxon>Lachnospirales</taxon>
        <taxon>Lachnospiraceae</taxon>
        <taxon>Shuttleworthella</taxon>
    </lineage>
</organism>
<dbReference type="Pfam" id="PF14025">
    <property type="entry name" value="DUF4241"/>
    <property type="match status" value="1"/>
</dbReference>
<name>C4G8F0_9FIRM</name>
<dbReference type="STRING" id="626523.GCWU000342_00246"/>
<keyword evidence="2" id="KW-0472">Membrane</keyword>
<feature type="compositionally biased region" description="Basic and acidic residues" evidence="1">
    <location>
        <begin position="137"/>
        <end position="148"/>
    </location>
</feature>
<dbReference type="Proteomes" id="UP000003494">
    <property type="component" value="Unassembled WGS sequence"/>
</dbReference>
<proteinExistence type="predicted"/>